<reference evidence="1 2" key="1">
    <citation type="submission" date="2024-10" db="EMBL/GenBank/DDBJ databases">
        <title>Updated reference genomes for cyclostephanoid diatoms.</title>
        <authorList>
            <person name="Roberts W.R."/>
            <person name="Alverson A.J."/>
        </authorList>
    </citation>
    <scope>NUCLEOTIDE SEQUENCE [LARGE SCALE GENOMIC DNA]</scope>
    <source>
        <strain evidence="1 2">AJA232-27</strain>
    </source>
</reference>
<organism evidence="1 2">
    <name type="scientific">Discostella pseudostelligera</name>
    <dbReference type="NCBI Taxonomy" id="259834"/>
    <lineage>
        <taxon>Eukaryota</taxon>
        <taxon>Sar</taxon>
        <taxon>Stramenopiles</taxon>
        <taxon>Ochrophyta</taxon>
        <taxon>Bacillariophyta</taxon>
        <taxon>Coscinodiscophyceae</taxon>
        <taxon>Thalassiosirophycidae</taxon>
        <taxon>Stephanodiscales</taxon>
        <taxon>Stephanodiscaceae</taxon>
        <taxon>Discostella</taxon>
    </lineage>
</organism>
<name>A0ABD3NAP8_9STRA</name>
<dbReference type="Proteomes" id="UP001530293">
    <property type="component" value="Unassembled WGS sequence"/>
</dbReference>
<evidence type="ECO:0000313" key="2">
    <source>
        <dbReference type="Proteomes" id="UP001530293"/>
    </source>
</evidence>
<keyword evidence="2" id="KW-1185">Reference proteome</keyword>
<proteinExistence type="predicted"/>
<dbReference type="EMBL" id="JALLBG020000024">
    <property type="protein sequence ID" value="KAL3771366.1"/>
    <property type="molecule type" value="Genomic_DNA"/>
</dbReference>
<protein>
    <submittedName>
        <fullName evidence="1">Uncharacterized protein</fullName>
    </submittedName>
</protein>
<comment type="caution">
    <text evidence="1">The sequence shown here is derived from an EMBL/GenBank/DDBJ whole genome shotgun (WGS) entry which is preliminary data.</text>
</comment>
<sequence length="178" mass="19756">MSLEAWAGLEVVALELVHPISPRQTCDDDYAWGGCNLHGPYLPDATPESISNDFLIYCILAHRAKSLPAGWNWASFLKAAVEYIPYAFEKSDAKERWGSENYFEGASGAGRSLRYTGMQIYKSKVDEPGDSGEHVQAADEVEENELELQDLVGGRKAWKILVRDLTTSPRFGGTRNQA</sequence>
<evidence type="ECO:0000313" key="1">
    <source>
        <dbReference type="EMBL" id="KAL3771366.1"/>
    </source>
</evidence>
<gene>
    <name evidence="1" type="ORF">ACHAWU_004639</name>
</gene>
<accession>A0ABD3NAP8</accession>
<dbReference type="AlphaFoldDB" id="A0ABD3NAP8"/>